<feature type="transmembrane region" description="Helical" evidence="1">
    <location>
        <begin position="72"/>
        <end position="90"/>
    </location>
</feature>
<dbReference type="AlphaFoldDB" id="A0A7W9F7A8"/>
<reference evidence="2 3" key="1">
    <citation type="submission" date="2020-08" db="EMBL/GenBank/DDBJ databases">
        <title>Genomic Encyclopedia of Type Strains, Phase IV (KMG-IV): sequencing the most valuable type-strain genomes for metagenomic binning, comparative biology and taxonomic classification.</title>
        <authorList>
            <person name="Goeker M."/>
        </authorList>
    </citation>
    <scope>NUCLEOTIDE SEQUENCE [LARGE SCALE GENOMIC DNA]</scope>
    <source>
        <strain evidence="2 3">DSM 4731</strain>
    </source>
</reference>
<gene>
    <name evidence="2" type="ORF">GGQ93_000573</name>
</gene>
<keyword evidence="1" id="KW-1133">Transmembrane helix</keyword>
<evidence type="ECO:0000256" key="1">
    <source>
        <dbReference type="SAM" id="Phobius"/>
    </source>
</evidence>
<keyword evidence="3" id="KW-1185">Reference proteome</keyword>
<dbReference type="InterPro" id="IPR009325">
    <property type="entry name" value="DUF983"/>
</dbReference>
<dbReference type="Proteomes" id="UP000527324">
    <property type="component" value="Unassembled WGS sequence"/>
</dbReference>
<dbReference type="EMBL" id="JACHOQ010000001">
    <property type="protein sequence ID" value="MBB5738882.1"/>
    <property type="molecule type" value="Genomic_DNA"/>
</dbReference>
<keyword evidence="1" id="KW-0472">Membrane</keyword>
<dbReference type="Pfam" id="PF06170">
    <property type="entry name" value="DUF983"/>
    <property type="match status" value="1"/>
</dbReference>
<feature type="transmembrane region" description="Helical" evidence="1">
    <location>
        <begin position="96"/>
        <end position="115"/>
    </location>
</feature>
<accession>A0A7W9F7A8</accession>
<evidence type="ECO:0000313" key="3">
    <source>
        <dbReference type="Proteomes" id="UP000527324"/>
    </source>
</evidence>
<organism evidence="2 3">
    <name type="scientific">Brevundimonas aurantiaca</name>
    <dbReference type="NCBI Taxonomy" id="74316"/>
    <lineage>
        <taxon>Bacteria</taxon>
        <taxon>Pseudomonadati</taxon>
        <taxon>Pseudomonadota</taxon>
        <taxon>Alphaproteobacteria</taxon>
        <taxon>Caulobacterales</taxon>
        <taxon>Caulobacteraceae</taxon>
        <taxon>Brevundimonas</taxon>
    </lineage>
</organism>
<proteinExistence type="predicted"/>
<dbReference type="RefSeq" id="WP_082382741.1">
    <property type="nucleotide sequence ID" value="NZ_CAJFZW010000032.1"/>
</dbReference>
<evidence type="ECO:0000313" key="2">
    <source>
        <dbReference type="EMBL" id="MBB5738882.1"/>
    </source>
</evidence>
<comment type="caution">
    <text evidence="2">The sequence shown here is derived from an EMBL/GenBank/DDBJ whole genome shotgun (WGS) entry which is preliminary data.</text>
</comment>
<keyword evidence="1" id="KW-0812">Transmembrane</keyword>
<sequence>MIPDTTDKIPAAGGEPSSPAVAVSAVRAGLKGRCPRCGEGRLFAGFLKVRPGCDTCGLDFSTIQTGDGPASFIMQIAGFAVGFSALVVEIKYHPPMWLHLVVWLPLVVVLSLALMRPGRGLMIGLQYRNQT</sequence>
<protein>
    <submittedName>
        <fullName evidence="2">Uncharacterized protein (DUF983 family)</fullName>
    </submittedName>
</protein>
<name>A0A7W9F7A8_9CAUL</name>